<comment type="caution">
    <text evidence="14">Lacks conserved residue(s) required for the propagation of feature annotation.</text>
</comment>
<evidence type="ECO:0000256" key="2">
    <source>
        <dbReference type="ARBA" id="ARBA00005194"/>
    </source>
</evidence>
<keyword evidence="10 14" id="KW-0472">Membrane</keyword>
<dbReference type="PANTHER" id="PTHR11035">
    <property type="entry name" value="VERY-LONG-CHAIN (3R)-3-HYDROXYACYL-COA DEHYDRATASE"/>
    <property type="match status" value="1"/>
</dbReference>
<dbReference type="GO" id="GO:0005789">
    <property type="term" value="C:endoplasmic reticulum membrane"/>
    <property type="evidence" value="ECO:0007669"/>
    <property type="project" value="UniProtKB-SubCell"/>
</dbReference>
<dbReference type="GO" id="GO:0042761">
    <property type="term" value="P:very long-chain fatty acid biosynthetic process"/>
    <property type="evidence" value="ECO:0007669"/>
    <property type="project" value="TreeGrafter"/>
</dbReference>
<keyword evidence="14" id="KW-0256">Endoplasmic reticulum</keyword>
<dbReference type="UniPathway" id="UPA00094"/>
<dbReference type="PANTHER" id="PTHR11035:SF3">
    <property type="entry name" value="VERY-LONG-CHAIN (3R)-3-HYDROXYACYL-COA DEHYDRATASE"/>
    <property type="match status" value="1"/>
</dbReference>
<keyword evidence="6 14" id="KW-0812">Transmembrane</keyword>
<evidence type="ECO:0000256" key="7">
    <source>
        <dbReference type="ARBA" id="ARBA00022832"/>
    </source>
</evidence>
<feature type="transmembrane region" description="Helical" evidence="14">
    <location>
        <begin position="203"/>
        <end position="223"/>
    </location>
</feature>
<evidence type="ECO:0000256" key="1">
    <source>
        <dbReference type="ARBA" id="ARBA00004141"/>
    </source>
</evidence>
<reference evidence="15 16" key="1">
    <citation type="journal article" date="2019" name="Nat. Ecol. Evol.">
        <title>Megaphylogeny resolves global patterns of mushroom evolution.</title>
        <authorList>
            <person name="Varga T."/>
            <person name="Krizsan K."/>
            <person name="Foldi C."/>
            <person name="Dima B."/>
            <person name="Sanchez-Garcia M."/>
            <person name="Sanchez-Ramirez S."/>
            <person name="Szollosi G.J."/>
            <person name="Szarkandi J.G."/>
            <person name="Papp V."/>
            <person name="Albert L."/>
            <person name="Andreopoulos W."/>
            <person name="Angelini C."/>
            <person name="Antonin V."/>
            <person name="Barry K.W."/>
            <person name="Bougher N.L."/>
            <person name="Buchanan P."/>
            <person name="Buyck B."/>
            <person name="Bense V."/>
            <person name="Catcheside P."/>
            <person name="Chovatia M."/>
            <person name="Cooper J."/>
            <person name="Damon W."/>
            <person name="Desjardin D."/>
            <person name="Finy P."/>
            <person name="Geml J."/>
            <person name="Haridas S."/>
            <person name="Hughes K."/>
            <person name="Justo A."/>
            <person name="Karasinski D."/>
            <person name="Kautmanova I."/>
            <person name="Kiss B."/>
            <person name="Kocsube S."/>
            <person name="Kotiranta H."/>
            <person name="LaButti K.M."/>
            <person name="Lechner B.E."/>
            <person name="Liimatainen K."/>
            <person name="Lipzen A."/>
            <person name="Lukacs Z."/>
            <person name="Mihaltcheva S."/>
            <person name="Morgado L.N."/>
            <person name="Niskanen T."/>
            <person name="Noordeloos M.E."/>
            <person name="Ohm R.A."/>
            <person name="Ortiz-Santana B."/>
            <person name="Ovrebo C."/>
            <person name="Racz N."/>
            <person name="Riley R."/>
            <person name="Savchenko A."/>
            <person name="Shiryaev A."/>
            <person name="Soop K."/>
            <person name="Spirin V."/>
            <person name="Szebenyi C."/>
            <person name="Tomsovsky M."/>
            <person name="Tulloss R.E."/>
            <person name="Uehling J."/>
            <person name="Grigoriev I.V."/>
            <person name="Vagvolgyi C."/>
            <person name="Papp T."/>
            <person name="Martin F.M."/>
            <person name="Miettinen O."/>
            <person name="Hibbett D.S."/>
            <person name="Nagy L.G."/>
        </authorList>
    </citation>
    <scope>NUCLEOTIDE SEQUENCE [LARGE SCALE GENOMIC DNA]</scope>
    <source>
        <strain evidence="15 16">CBS 121175</strain>
    </source>
</reference>
<comment type="catalytic activity">
    <reaction evidence="13 14">
        <text>a very-long-chain (3R)-3-hydroxyacyl-CoA = a very-long-chain (2E)-enoyl-CoA + H2O</text>
        <dbReference type="Rhea" id="RHEA:45812"/>
        <dbReference type="ChEBI" id="CHEBI:15377"/>
        <dbReference type="ChEBI" id="CHEBI:83728"/>
        <dbReference type="ChEBI" id="CHEBI:85440"/>
        <dbReference type="EC" id="4.2.1.134"/>
    </reaction>
</comment>
<gene>
    <name evidence="15" type="ORF">FA15DRAFT_671390</name>
</gene>
<dbReference type="Proteomes" id="UP000307440">
    <property type="component" value="Unassembled WGS sequence"/>
</dbReference>
<comment type="function">
    <text evidence="14">Catalyzes the third of the four reactions of the long-chain fatty acids elongation cycle. This endoplasmic reticulum-bound enzymatic process, allows the addition of two carbons to the chain of long- and very long-chain fatty acids/VLCFAs per cycle. This enzyme catalyzes the dehydration of the 3-hydroxyacyl-CoA intermediate into trans-2,3-enoyl-CoA, within each cycle of fatty acid elongation. Thereby, it participates to the production of VLCFAs of different chain lengths that are involved in multiple biological processes as precursors of membrane lipids and lipid mediators.</text>
</comment>
<feature type="transmembrane region" description="Helical" evidence="14">
    <location>
        <begin position="164"/>
        <end position="183"/>
    </location>
</feature>
<dbReference type="InterPro" id="IPR007482">
    <property type="entry name" value="Tyr_Pase-like_PTPLA"/>
</dbReference>
<evidence type="ECO:0000256" key="11">
    <source>
        <dbReference type="ARBA" id="ARBA00023160"/>
    </source>
</evidence>
<dbReference type="GO" id="GO:0102158">
    <property type="term" value="F:very-long-chain (3R)-3-hydroxyacyl-CoA dehydratase activity"/>
    <property type="evidence" value="ECO:0007669"/>
    <property type="project" value="UniProtKB-EC"/>
</dbReference>
<dbReference type="Pfam" id="PF04387">
    <property type="entry name" value="PTPLA"/>
    <property type="match status" value="1"/>
</dbReference>
<evidence type="ECO:0000256" key="14">
    <source>
        <dbReference type="RuleBase" id="RU363109"/>
    </source>
</evidence>
<evidence type="ECO:0000256" key="12">
    <source>
        <dbReference type="ARBA" id="ARBA00023239"/>
    </source>
</evidence>
<dbReference type="GO" id="GO:0030148">
    <property type="term" value="P:sphingolipid biosynthetic process"/>
    <property type="evidence" value="ECO:0007669"/>
    <property type="project" value="TreeGrafter"/>
</dbReference>
<keyword evidence="8 14" id="KW-1133">Transmembrane helix</keyword>
<dbReference type="STRING" id="230819.A0A5C3KQD4"/>
<evidence type="ECO:0000256" key="5">
    <source>
        <dbReference type="ARBA" id="ARBA00022516"/>
    </source>
</evidence>
<sequence>MTNKTASTKATQKPKRATPPAVKYYLVAYNVLSALGWAYLLIMLLIHLFNLDGKSQGPQSKAPVTTLLSRVLSTITLRQPATPPTIQSKLPLFLQPIYSRAATAYSRIGPQTTIIQSFAILEVLHVLLGWVRSPIATTTMQVSSRLFLVWGITQMFPQTHSNPIFTSMVLAWSITEVIRYAFYAYNLLGYTPSVLLWLRYSTFYVLYPIGASSEAFLMLATLPQTSPIPSSLIPWKSTWTIGQYARGALFTIWWPGLYAMISYMIGQRRKIYGPPAPTPKPKSVKTQ</sequence>
<keyword evidence="16" id="KW-1185">Reference proteome</keyword>
<evidence type="ECO:0000256" key="13">
    <source>
        <dbReference type="ARBA" id="ARBA00036671"/>
    </source>
</evidence>
<evidence type="ECO:0000256" key="10">
    <source>
        <dbReference type="ARBA" id="ARBA00023136"/>
    </source>
</evidence>
<evidence type="ECO:0000256" key="9">
    <source>
        <dbReference type="ARBA" id="ARBA00023098"/>
    </source>
</evidence>
<keyword evidence="5 14" id="KW-0444">Lipid biosynthesis</keyword>
<comment type="pathway">
    <text evidence="2 14">Lipid metabolism; fatty acid biosynthesis.</text>
</comment>
<dbReference type="EC" id="4.2.1.134" evidence="4 14"/>
<evidence type="ECO:0000256" key="6">
    <source>
        <dbReference type="ARBA" id="ARBA00022692"/>
    </source>
</evidence>
<comment type="similarity">
    <text evidence="3 14">Belongs to the very long-chain fatty acids dehydratase HACD family.</text>
</comment>
<dbReference type="EMBL" id="ML210237">
    <property type="protein sequence ID" value="TFK22594.1"/>
    <property type="molecule type" value="Genomic_DNA"/>
</dbReference>
<dbReference type="GO" id="GO:0030497">
    <property type="term" value="P:fatty acid elongation"/>
    <property type="evidence" value="ECO:0007669"/>
    <property type="project" value="TreeGrafter"/>
</dbReference>
<dbReference type="OrthoDB" id="46988at2759"/>
<accession>A0A5C3KQD4</accession>
<proteinExistence type="inferred from homology"/>
<comment type="subcellular location">
    <subcellularLocation>
        <location evidence="14">Endoplasmic reticulum membrane</location>
        <topology evidence="14">Multi-pass membrane protein</topology>
    </subcellularLocation>
    <subcellularLocation>
        <location evidence="1">Membrane</location>
        <topology evidence="1">Multi-pass membrane protein</topology>
    </subcellularLocation>
</comment>
<keyword evidence="12 14" id="KW-0456">Lyase</keyword>
<protein>
    <recommendedName>
        <fullName evidence="4 14">Very-long-chain (3R)-3-hydroxyacyl-CoA dehydratase</fullName>
        <ecNumber evidence="4 14">4.2.1.134</ecNumber>
    </recommendedName>
</protein>
<organism evidence="15 16">
    <name type="scientific">Coprinopsis marcescibilis</name>
    <name type="common">Agaric fungus</name>
    <name type="synonym">Psathyrella marcescibilis</name>
    <dbReference type="NCBI Taxonomy" id="230819"/>
    <lineage>
        <taxon>Eukaryota</taxon>
        <taxon>Fungi</taxon>
        <taxon>Dikarya</taxon>
        <taxon>Basidiomycota</taxon>
        <taxon>Agaricomycotina</taxon>
        <taxon>Agaricomycetes</taxon>
        <taxon>Agaricomycetidae</taxon>
        <taxon>Agaricales</taxon>
        <taxon>Agaricineae</taxon>
        <taxon>Psathyrellaceae</taxon>
        <taxon>Coprinopsis</taxon>
    </lineage>
</organism>
<evidence type="ECO:0000313" key="16">
    <source>
        <dbReference type="Proteomes" id="UP000307440"/>
    </source>
</evidence>
<evidence type="ECO:0000256" key="8">
    <source>
        <dbReference type="ARBA" id="ARBA00022989"/>
    </source>
</evidence>
<keyword evidence="11 14" id="KW-0275">Fatty acid biosynthesis</keyword>
<evidence type="ECO:0000256" key="3">
    <source>
        <dbReference type="ARBA" id="ARBA00007811"/>
    </source>
</evidence>
<dbReference type="AlphaFoldDB" id="A0A5C3KQD4"/>
<evidence type="ECO:0000256" key="4">
    <source>
        <dbReference type="ARBA" id="ARBA00013122"/>
    </source>
</evidence>
<keyword evidence="7 14" id="KW-0276">Fatty acid metabolism</keyword>
<keyword evidence="9 14" id="KW-0443">Lipid metabolism</keyword>
<feature type="transmembrane region" description="Helical" evidence="14">
    <location>
        <begin position="244"/>
        <end position="265"/>
    </location>
</feature>
<evidence type="ECO:0000313" key="15">
    <source>
        <dbReference type="EMBL" id="TFK22594.1"/>
    </source>
</evidence>
<name>A0A5C3KQD4_COPMA</name>
<feature type="transmembrane region" description="Helical" evidence="14">
    <location>
        <begin position="24"/>
        <end position="46"/>
    </location>
</feature>